<dbReference type="SUPFAM" id="SSF64518">
    <property type="entry name" value="Phase 1 flagellin"/>
    <property type="match status" value="1"/>
</dbReference>
<evidence type="ECO:0000256" key="1">
    <source>
        <dbReference type="ARBA" id="ARBA00004365"/>
    </source>
</evidence>
<proteinExistence type="inferred from homology"/>
<evidence type="ECO:0000259" key="6">
    <source>
        <dbReference type="Pfam" id="PF00669"/>
    </source>
</evidence>
<comment type="similarity">
    <text evidence="3">Belongs to the bacterial flagellin family.</text>
</comment>
<dbReference type="PANTHER" id="PTHR42792:SF1">
    <property type="entry name" value="FLAGELLAR HOOK-ASSOCIATED PROTEIN 3"/>
    <property type="match status" value="1"/>
</dbReference>
<evidence type="ECO:0000256" key="2">
    <source>
        <dbReference type="ARBA" id="ARBA00004613"/>
    </source>
</evidence>
<protein>
    <submittedName>
        <fullName evidence="7">Flagellar hook-associated protein FlgL</fullName>
    </submittedName>
</protein>
<keyword evidence="7" id="KW-0282">Flagellum</keyword>
<evidence type="ECO:0000313" key="8">
    <source>
        <dbReference type="Proteomes" id="UP000679575"/>
    </source>
</evidence>
<reference evidence="7 8" key="1">
    <citation type="submission" date="2021-04" db="EMBL/GenBank/DDBJ databases">
        <title>Novel species identification of genus Shewanella.</title>
        <authorList>
            <person name="Liu G."/>
        </authorList>
    </citation>
    <scope>NUCLEOTIDE SEQUENCE [LARGE SCALE GENOMIC DNA]</scope>
    <source>
        <strain evidence="7 8">FJAT-54481</strain>
    </source>
</reference>
<dbReference type="NCBIfam" id="TIGR02550">
    <property type="entry name" value="flagell_flgL"/>
    <property type="match status" value="1"/>
</dbReference>
<dbReference type="EMBL" id="CP073587">
    <property type="protein sequence ID" value="QUN06844.1"/>
    <property type="molecule type" value="Genomic_DNA"/>
</dbReference>
<keyword evidence="8" id="KW-1185">Reference proteome</keyword>
<dbReference type="InterPro" id="IPR001029">
    <property type="entry name" value="Flagellin_N"/>
</dbReference>
<dbReference type="InterPro" id="IPR013384">
    <property type="entry name" value="Flagell_FlgL"/>
</dbReference>
<dbReference type="InterPro" id="IPR001492">
    <property type="entry name" value="Flagellin"/>
</dbReference>
<keyword evidence="7" id="KW-0966">Cell projection</keyword>
<organism evidence="7 8">
    <name type="scientific">Shewanella yunxiaonensis</name>
    <dbReference type="NCBI Taxonomy" id="2829809"/>
    <lineage>
        <taxon>Bacteria</taxon>
        <taxon>Pseudomonadati</taxon>
        <taxon>Pseudomonadota</taxon>
        <taxon>Gammaproteobacteria</taxon>
        <taxon>Alteromonadales</taxon>
        <taxon>Shewanellaceae</taxon>
        <taxon>Shewanella</taxon>
    </lineage>
</organism>
<name>A0ABX7YX38_9GAMM</name>
<keyword evidence="4" id="KW-0964">Secreted</keyword>
<accession>A0ABX7YX38</accession>
<evidence type="ECO:0000313" key="7">
    <source>
        <dbReference type="EMBL" id="QUN06844.1"/>
    </source>
</evidence>
<sequence>MRISTAQMYNQNISSLNKNQTQTSKLMDQIASGQRVNTAGDDPVAAIGIDNLTQQNSLIQQFQKNINYANQHLSLTESQLGDAETLSMSIRDRMLAAVNGTYTDDERQSIADELRQSLDQLQTIANSQDEAGNYLFAGTKSDTQPFAFDNNGNMVYSGNSDVRTALVAAGVAMPTNVAGAAAFMNAPNAMGDFSVNYSAVQSGDFSVTSAKITDPTSYIPDDYSFNFLDNGSGGIDVQILDGASNVVKTINNYDPTTPISVNGVDLTLNGTPSAGDSFSIQPQSTTSIFDTVQQAITLFEDGDTINTPAGQSQLAQLLNNFDSGVDQIRIGRSQAGTSLSALDNYASNHSDTELVNNSALSVLQDLDYASAVSEYQKQQLAMNAVSTLFSQVGTVSLFDYLS</sequence>
<keyword evidence="5" id="KW-0975">Bacterial flagellum</keyword>
<dbReference type="PANTHER" id="PTHR42792">
    <property type="entry name" value="FLAGELLIN"/>
    <property type="match status" value="1"/>
</dbReference>
<dbReference type="Gene3D" id="1.20.1330.10">
    <property type="entry name" value="f41 fragment of flagellin, N-terminal domain"/>
    <property type="match status" value="2"/>
</dbReference>
<dbReference type="Pfam" id="PF00669">
    <property type="entry name" value="Flagellin_N"/>
    <property type="match status" value="1"/>
</dbReference>
<feature type="domain" description="Flagellin N-terminal" evidence="6">
    <location>
        <begin position="3"/>
        <end position="140"/>
    </location>
</feature>
<gene>
    <name evidence="7" type="primary">flgL</name>
    <name evidence="7" type="ORF">KDN34_05185</name>
</gene>
<evidence type="ECO:0000256" key="5">
    <source>
        <dbReference type="ARBA" id="ARBA00023143"/>
    </source>
</evidence>
<dbReference type="Proteomes" id="UP000679575">
    <property type="component" value="Chromosome"/>
</dbReference>
<dbReference type="RefSeq" id="WP_212595852.1">
    <property type="nucleotide sequence ID" value="NZ_CP073587.1"/>
</dbReference>
<evidence type="ECO:0000256" key="4">
    <source>
        <dbReference type="ARBA" id="ARBA00022525"/>
    </source>
</evidence>
<comment type="subcellular location">
    <subcellularLocation>
        <location evidence="1">Bacterial flagellum</location>
    </subcellularLocation>
    <subcellularLocation>
        <location evidence="2">Secreted</location>
    </subcellularLocation>
</comment>
<evidence type="ECO:0000256" key="3">
    <source>
        <dbReference type="ARBA" id="ARBA00005709"/>
    </source>
</evidence>
<keyword evidence="7" id="KW-0969">Cilium</keyword>